<gene>
    <name evidence="1" type="ORF">CONLIGDRAFT_681348</name>
</gene>
<evidence type="ECO:0000313" key="2">
    <source>
        <dbReference type="Proteomes" id="UP000182658"/>
    </source>
</evidence>
<protein>
    <submittedName>
        <fullName evidence="1">Uncharacterized protein</fullName>
    </submittedName>
</protein>
<evidence type="ECO:0000313" key="1">
    <source>
        <dbReference type="EMBL" id="OIW28388.1"/>
    </source>
</evidence>
<keyword evidence="2" id="KW-1185">Reference proteome</keyword>
<dbReference type="Proteomes" id="UP000182658">
    <property type="component" value="Unassembled WGS sequence"/>
</dbReference>
<reference evidence="1 2" key="1">
    <citation type="submission" date="2016-10" db="EMBL/GenBank/DDBJ databases">
        <title>Draft genome sequence of Coniochaeta ligniaria NRRL30616, a lignocellulolytic fungus for bioabatement of inhibitors in plant biomass hydrolysates.</title>
        <authorList>
            <consortium name="DOE Joint Genome Institute"/>
            <person name="Jimenez D.J."/>
            <person name="Hector R.E."/>
            <person name="Riley R."/>
            <person name="Sun H."/>
            <person name="Grigoriev I.V."/>
            <person name="Van Elsas J.D."/>
            <person name="Nichols N.N."/>
        </authorList>
    </citation>
    <scope>NUCLEOTIDE SEQUENCE [LARGE SCALE GENOMIC DNA]</scope>
    <source>
        <strain evidence="1 2">NRRL 30616</strain>
    </source>
</reference>
<name>A0A1J7JGK1_9PEZI</name>
<accession>A0A1J7JGK1</accession>
<proteinExistence type="predicted"/>
<dbReference type="EMBL" id="KV875098">
    <property type="protein sequence ID" value="OIW28388.1"/>
    <property type="molecule type" value="Genomic_DNA"/>
</dbReference>
<dbReference type="InParanoid" id="A0A1J7JGK1"/>
<sequence length="367" mass="41271">MAPAQTEDKAGQLDATSKKAREEALLVKVEQSVQGFHLVNSAVVDTIKEYVSGDVKDFKTVIEVLTAWSQAKLQYRKDYFRFMDATDADEVSDDDDMCKRLVLNLQSVYKAQVEFEKARALLDSSSQVDKDERDIANKRITITEKAFADVDKSLDIFRVFSNVFMLLNVSSIMSSTEAGTLDRESPQVAQATNSSAHSSIEAQADAYLAEWKKVFITHEQRCSTATEIIDKATSSEAQDAILLDQALADWDCFNHAQNLDSGIIDAFNLIYSEIANNQVIPPIDWAVVRRLKEWTLNKLAAEVAYGEAVVRHVSCSPVLESERERLQEQVCDLELIVQNRRQVAREIEIQAIEFELSAMEYAANPNR</sequence>
<dbReference type="AlphaFoldDB" id="A0A1J7JGK1"/>
<organism evidence="1 2">
    <name type="scientific">Coniochaeta ligniaria NRRL 30616</name>
    <dbReference type="NCBI Taxonomy" id="1408157"/>
    <lineage>
        <taxon>Eukaryota</taxon>
        <taxon>Fungi</taxon>
        <taxon>Dikarya</taxon>
        <taxon>Ascomycota</taxon>
        <taxon>Pezizomycotina</taxon>
        <taxon>Sordariomycetes</taxon>
        <taxon>Sordariomycetidae</taxon>
        <taxon>Coniochaetales</taxon>
        <taxon>Coniochaetaceae</taxon>
        <taxon>Coniochaeta</taxon>
    </lineage>
</organism>